<evidence type="ECO:0000313" key="2">
    <source>
        <dbReference type="EMBL" id="MDM8563327.1"/>
    </source>
</evidence>
<keyword evidence="3" id="KW-1185">Reference proteome</keyword>
<comment type="caution">
    <text evidence="2">The sequence shown here is derived from an EMBL/GenBank/DDBJ whole genome shotgun (WGS) entry which is preliminary data.</text>
</comment>
<dbReference type="InterPro" id="IPR006016">
    <property type="entry name" value="UspA"/>
</dbReference>
<feature type="domain" description="UspA" evidence="1">
    <location>
        <begin position="3"/>
        <end position="150"/>
    </location>
</feature>
<dbReference type="Gene3D" id="3.40.50.620">
    <property type="entry name" value="HUPs"/>
    <property type="match status" value="1"/>
</dbReference>
<name>A0ABT7VUU1_9GAMM</name>
<evidence type="ECO:0000313" key="3">
    <source>
        <dbReference type="Proteomes" id="UP001171945"/>
    </source>
</evidence>
<evidence type="ECO:0000259" key="1">
    <source>
        <dbReference type="Pfam" id="PF00582"/>
    </source>
</evidence>
<dbReference type="InterPro" id="IPR014729">
    <property type="entry name" value="Rossmann-like_a/b/a_fold"/>
</dbReference>
<gene>
    <name evidence="2" type="ORF">QUF54_08235</name>
</gene>
<proteinExistence type="predicted"/>
<accession>A0ABT7VUU1</accession>
<dbReference type="EMBL" id="JAUCGM010000577">
    <property type="protein sequence ID" value="MDM8563327.1"/>
    <property type="molecule type" value="Genomic_DNA"/>
</dbReference>
<dbReference type="Pfam" id="PF00582">
    <property type="entry name" value="Usp"/>
    <property type="match status" value="1"/>
</dbReference>
<dbReference type="CDD" id="cd00293">
    <property type="entry name" value="USP-like"/>
    <property type="match status" value="1"/>
</dbReference>
<dbReference type="SUPFAM" id="SSF52402">
    <property type="entry name" value="Adenine nucleotide alpha hydrolases-like"/>
    <property type="match status" value="1"/>
</dbReference>
<dbReference type="Proteomes" id="UP001171945">
    <property type="component" value="Unassembled WGS sequence"/>
</dbReference>
<reference evidence="2" key="1">
    <citation type="submission" date="2023-06" db="EMBL/GenBank/DDBJ databases">
        <title>Uncultivated large filamentous bacteria from sulfidic sediments reveal new species and different genomic features in energy metabolism and defense.</title>
        <authorList>
            <person name="Fonseca A."/>
        </authorList>
    </citation>
    <scope>NUCLEOTIDE SEQUENCE</scope>
    <source>
        <strain evidence="2">HSG4</strain>
    </source>
</reference>
<sequence>MHYKHILLASHGTPGACAAEVATFKLCQPDTTLHHLIIVPEFWKGMLGDDWLNNAITQIRYGQYLEGELEKEIQENINRVSAEAKTRDITYSYEFMLGDPAECLLKVANDSRFDLVVMGSPRPKNKEGIKSRLHCETLIHALSIPLLIIPHPRDD</sequence>
<organism evidence="2 3">
    <name type="scientific">Candidatus Marithioploca araucensis</name>
    <dbReference type="NCBI Taxonomy" id="70273"/>
    <lineage>
        <taxon>Bacteria</taxon>
        <taxon>Pseudomonadati</taxon>
        <taxon>Pseudomonadota</taxon>
        <taxon>Gammaproteobacteria</taxon>
        <taxon>Thiotrichales</taxon>
        <taxon>Thiotrichaceae</taxon>
        <taxon>Candidatus Marithioploca</taxon>
    </lineage>
</organism>
<protein>
    <submittedName>
        <fullName evidence="2">Universal stress protein</fullName>
    </submittedName>
</protein>